<dbReference type="Proteomes" id="UP000214666">
    <property type="component" value="Chromosome"/>
</dbReference>
<dbReference type="PANTHER" id="PTHR43420">
    <property type="entry name" value="ACETYLTRANSFERASE"/>
    <property type="match status" value="1"/>
</dbReference>
<dbReference type="CDD" id="cd04301">
    <property type="entry name" value="NAT_SF"/>
    <property type="match status" value="1"/>
</dbReference>
<dbReference type="AlphaFoldDB" id="A0A222WTL4"/>
<dbReference type="PROSITE" id="PS51186">
    <property type="entry name" value="GNAT"/>
    <property type="match status" value="1"/>
</dbReference>
<dbReference type="PANTHER" id="PTHR43420:SF47">
    <property type="entry name" value="N-ACETYLTRANSFERASE DOMAIN-CONTAINING PROTEIN"/>
    <property type="match status" value="1"/>
</dbReference>
<reference evidence="4 5" key="1">
    <citation type="submission" date="2017-03" db="EMBL/GenBank/DDBJ databases">
        <title>Complete genome sequence of Paenibacillus Kribbensis producing bioflocculants.</title>
        <authorList>
            <person name="Lee H.-G."/>
            <person name="Oh H.-M."/>
        </authorList>
    </citation>
    <scope>NUCLEOTIDE SEQUENCE [LARGE SCALE GENOMIC DNA]</scope>
    <source>
        <strain evidence="4 5">AM49</strain>
    </source>
</reference>
<dbReference type="SUPFAM" id="SSF55729">
    <property type="entry name" value="Acyl-CoA N-acyltransferases (Nat)"/>
    <property type="match status" value="1"/>
</dbReference>
<dbReference type="InterPro" id="IPR000182">
    <property type="entry name" value="GNAT_dom"/>
</dbReference>
<evidence type="ECO:0000313" key="5">
    <source>
        <dbReference type="Proteomes" id="UP000214666"/>
    </source>
</evidence>
<dbReference type="InterPro" id="IPR016181">
    <property type="entry name" value="Acyl_CoA_acyltransferase"/>
</dbReference>
<evidence type="ECO:0000256" key="2">
    <source>
        <dbReference type="ARBA" id="ARBA00023315"/>
    </source>
</evidence>
<sequence>MTVSIREVTKENVKEILSLRVSDHQKSYIEASEQSLEDAKDCTFYRPAGLYWEHVLIGFAMYGFFPGEGHSGRVWLDRFMIDENFQGQGFGKMMLTALIEHLVNLYHCKEIYLSLYEDNHRALYLYQKFGFRFNGELDINGEKVMVKELSGLSTYSF</sequence>
<feature type="domain" description="N-acetyltransferase" evidence="3">
    <location>
        <begin position="3"/>
        <end position="150"/>
    </location>
</feature>
<dbReference type="Pfam" id="PF00583">
    <property type="entry name" value="Acetyltransf_1"/>
    <property type="match status" value="1"/>
</dbReference>
<dbReference type="InterPro" id="IPR027455">
    <property type="entry name" value="Sper_AcTfrase_N"/>
</dbReference>
<name>A0A222WTL4_9BACL</name>
<accession>A0A222WTL4</accession>
<organism evidence="4 5">
    <name type="scientific">Paenibacillus kribbensis</name>
    <dbReference type="NCBI Taxonomy" id="172713"/>
    <lineage>
        <taxon>Bacteria</taxon>
        <taxon>Bacillati</taxon>
        <taxon>Bacillota</taxon>
        <taxon>Bacilli</taxon>
        <taxon>Bacillales</taxon>
        <taxon>Paenibacillaceae</taxon>
        <taxon>Paenibacillus</taxon>
    </lineage>
</organism>
<proteinExistence type="predicted"/>
<dbReference type="Gene3D" id="3.40.630.30">
    <property type="match status" value="1"/>
</dbReference>
<evidence type="ECO:0000259" key="3">
    <source>
        <dbReference type="PROSITE" id="PS51186"/>
    </source>
</evidence>
<dbReference type="STRING" id="172713.GCA_001705305_04758"/>
<protein>
    <submittedName>
        <fullName evidence="4">Spermidine acetyltransferase</fullName>
    </submittedName>
</protein>
<keyword evidence="5" id="KW-1185">Reference proteome</keyword>
<dbReference type="KEGG" id="pkb:B4V02_13015"/>
<gene>
    <name evidence="4" type="ORF">B4V02_13015</name>
</gene>
<dbReference type="InterPro" id="IPR050680">
    <property type="entry name" value="YpeA/RimI_acetyltransf"/>
</dbReference>
<evidence type="ECO:0000313" key="4">
    <source>
        <dbReference type="EMBL" id="ASR49949.1"/>
    </source>
</evidence>
<dbReference type="Gene3D" id="1.10.287.900">
    <property type="entry name" value="The crystal structure of the spermine/spermidine acetyltransferase from enterococcus faecali"/>
    <property type="match status" value="1"/>
</dbReference>
<dbReference type="GO" id="GO:0016747">
    <property type="term" value="F:acyltransferase activity, transferring groups other than amino-acyl groups"/>
    <property type="evidence" value="ECO:0007669"/>
    <property type="project" value="InterPro"/>
</dbReference>
<keyword evidence="2" id="KW-0012">Acyltransferase</keyword>
<keyword evidence="1 4" id="KW-0808">Transferase</keyword>
<dbReference type="OrthoDB" id="9127144at2"/>
<dbReference type="RefSeq" id="WP_094157003.1">
    <property type="nucleotide sequence ID" value="NZ_CP020028.1"/>
</dbReference>
<evidence type="ECO:0000256" key="1">
    <source>
        <dbReference type="ARBA" id="ARBA00022679"/>
    </source>
</evidence>
<dbReference type="EMBL" id="CP020028">
    <property type="protein sequence ID" value="ASR49949.1"/>
    <property type="molecule type" value="Genomic_DNA"/>
</dbReference>